<dbReference type="EMBL" id="LDPH01000040">
    <property type="protein sequence ID" value="KLV19571.1"/>
    <property type="molecule type" value="Genomic_DNA"/>
</dbReference>
<reference evidence="3 4" key="1">
    <citation type="submission" date="2015-05" db="EMBL/GenBank/DDBJ databases">
        <title>Whole genome sequence and identification of bacterial endophytes from Costus igneus.</title>
        <authorList>
            <person name="Lee Y.P."/>
            <person name="Gan H.M."/>
            <person name="Eng W."/>
            <person name="Wheatley M.S."/>
            <person name="Caraballo A."/>
            <person name="Polter S."/>
            <person name="Savka M.A."/>
            <person name="Hudson A.O."/>
        </authorList>
    </citation>
    <scope>NUCLEOTIDE SEQUENCE [LARGE SCALE GENOMIC DNA]</scope>
    <source>
        <strain evidence="3 4">RIT379</strain>
    </source>
</reference>
<keyword evidence="4" id="KW-1185">Reference proteome</keyword>
<evidence type="ECO:0000313" key="3">
    <source>
        <dbReference type="EMBL" id="KLV19571.1"/>
    </source>
</evidence>
<proteinExistence type="predicted"/>
<protein>
    <submittedName>
        <fullName evidence="3">Lipoprotein</fullName>
    </submittedName>
</protein>
<name>A0A0J1I0U7_NIACI</name>
<evidence type="ECO:0000256" key="2">
    <source>
        <dbReference type="SAM" id="SignalP"/>
    </source>
</evidence>
<dbReference type="PATRIC" id="fig|1397.4.peg.4234"/>
<comment type="caution">
    <text evidence="3">The sequence shown here is derived from an EMBL/GenBank/DDBJ whole genome shotgun (WGS) entry which is preliminary data.</text>
</comment>
<evidence type="ECO:0000256" key="1">
    <source>
        <dbReference type="SAM" id="Coils"/>
    </source>
</evidence>
<dbReference type="RefSeq" id="WP_047944619.1">
    <property type="nucleotide sequence ID" value="NZ_CP053989.1"/>
</dbReference>
<sequence>MKKVIKILFLPFLFLITACSADPVREDLLEYVNEDMKTAFELEVKAVSAYDSVSGINYTDDWTMYDTIQTTVIPNYNEFIKELNSVQVETEELREIHEIYIEGADTQYNAFVKILTALETQDITLVEEANAMLEEARKLIRQYMNELDKLAKEHEVEWDDSTVSESL</sequence>
<dbReference type="PROSITE" id="PS51257">
    <property type="entry name" value="PROKAR_LIPOPROTEIN"/>
    <property type="match status" value="1"/>
</dbReference>
<dbReference type="Proteomes" id="UP000036045">
    <property type="component" value="Unassembled WGS sequence"/>
</dbReference>
<feature type="chain" id="PRO_5039703854" evidence="2">
    <location>
        <begin position="22"/>
        <end position="167"/>
    </location>
</feature>
<dbReference type="OrthoDB" id="1953267at2"/>
<keyword evidence="2" id="KW-0732">Signal</keyword>
<keyword evidence="1" id="KW-0175">Coiled coil</keyword>
<accession>A0A0J1I0U7</accession>
<dbReference type="GeneID" id="56349811"/>
<organism evidence="3 4">
    <name type="scientific">Niallia circulans</name>
    <name type="common">Bacillus circulans</name>
    <dbReference type="NCBI Taxonomy" id="1397"/>
    <lineage>
        <taxon>Bacteria</taxon>
        <taxon>Bacillati</taxon>
        <taxon>Bacillota</taxon>
        <taxon>Bacilli</taxon>
        <taxon>Bacillales</taxon>
        <taxon>Bacillaceae</taxon>
        <taxon>Niallia</taxon>
    </lineage>
</organism>
<feature type="coiled-coil region" evidence="1">
    <location>
        <begin position="126"/>
        <end position="153"/>
    </location>
</feature>
<dbReference type="AlphaFoldDB" id="A0A0J1I0U7"/>
<keyword evidence="3" id="KW-0449">Lipoprotein</keyword>
<evidence type="ECO:0000313" key="4">
    <source>
        <dbReference type="Proteomes" id="UP000036045"/>
    </source>
</evidence>
<gene>
    <name evidence="3" type="ORF">ABW02_23675</name>
</gene>
<feature type="signal peptide" evidence="2">
    <location>
        <begin position="1"/>
        <end position="21"/>
    </location>
</feature>